<feature type="non-terminal residue" evidence="1">
    <location>
        <position position="1"/>
    </location>
</feature>
<gene>
    <name evidence="1" type="ORF">PFISCL1PPCAC_7103</name>
</gene>
<proteinExistence type="predicted"/>
<feature type="non-terminal residue" evidence="1">
    <location>
        <position position="182"/>
    </location>
</feature>
<protein>
    <submittedName>
        <fullName evidence="1">Uncharacterized protein</fullName>
    </submittedName>
</protein>
<reference evidence="1" key="1">
    <citation type="submission" date="2023-10" db="EMBL/GenBank/DDBJ databases">
        <title>Genome assembly of Pristionchus species.</title>
        <authorList>
            <person name="Yoshida K."/>
            <person name="Sommer R.J."/>
        </authorList>
    </citation>
    <scope>NUCLEOTIDE SEQUENCE</scope>
    <source>
        <strain evidence="1">RS5133</strain>
    </source>
</reference>
<keyword evidence="2" id="KW-1185">Reference proteome</keyword>
<name>A0AAV5V8W2_9BILA</name>
<dbReference type="AlphaFoldDB" id="A0AAV5V8W2"/>
<evidence type="ECO:0000313" key="1">
    <source>
        <dbReference type="EMBL" id="GMT15806.1"/>
    </source>
</evidence>
<dbReference type="EMBL" id="BTSY01000002">
    <property type="protein sequence ID" value="GMT15806.1"/>
    <property type="molecule type" value="Genomic_DNA"/>
</dbReference>
<comment type="caution">
    <text evidence="1">The sequence shown here is derived from an EMBL/GenBank/DDBJ whole genome shotgun (WGS) entry which is preliminary data.</text>
</comment>
<organism evidence="1 2">
    <name type="scientific">Pristionchus fissidentatus</name>
    <dbReference type="NCBI Taxonomy" id="1538716"/>
    <lineage>
        <taxon>Eukaryota</taxon>
        <taxon>Metazoa</taxon>
        <taxon>Ecdysozoa</taxon>
        <taxon>Nematoda</taxon>
        <taxon>Chromadorea</taxon>
        <taxon>Rhabditida</taxon>
        <taxon>Rhabditina</taxon>
        <taxon>Diplogasteromorpha</taxon>
        <taxon>Diplogasteroidea</taxon>
        <taxon>Neodiplogasteridae</taxon>
        <taxon>Pristionchus</taxon>
    </lineage>
</organism>
<dbReference type="Proteomes" id="UP001432322">
    <property type="component" value="Unassembled WGS sequence"/>
</dbReference>
<sequence length="182" mass="20890">HKPVENGMDEVAITFYHDRWFSFLSLLFRRDKSRPIGCVYLNVPDRWMHDVDMRQTTTMMADAPSEGWWRIDIYKLYSAAHTTELLVFFQGISVTISSPLFTLDEFSLMSYKLPLYNIPNVTQSNFETMPRSGADGTLLASLPHFNIGSYLEISAFLRTSTDDTQDTYPSIQIRPKGSGKDK</sequence>
<evidence type="ECO:0000313" key="2">
    <source>
        <dbReference type="Proteomes" id="UP001432322"/>
    </source>
</evidence>
<accession>A0AAV5V8W2</accession>